<accession>A0A9W4SXQ8</accession>
<dbReference type="AlphaFoldDB" id="A0A9W4SXQ8"/>
<protein>
    <submittedName>
        <fullName evidence="1">9380_t:CDS:1</fullName>
    </submittedName>
</protein>
<sequence>MKTNRRPPPPRNRAYKRRRLRKKKLIKKLENIRKYREAKEKYLTKFPNNNKKAKILEKEASAPLSPEPNAHAIMPSFCSPKPLKEMDLVDL</sequence>
<organism evidence="1 2">
    <name type="scientific">Funneliformis geosporum</name>
    <dbReference type="NCBI Taxonomy" id="1117311"/>
    <lineage>
        <taxon>Eukaryota</taxon>
        <taxon>Fungi</taxon>
        <taxon>Fungi incertae sedis</taxon>
        <taxon>Mucoromycota</taxon>
        <taxon>Glomeromycotina</taxon>
        <taxon>Glomeromycetes</taxon>
        <taxon>Glomerales</taxon>
        <taxon>Glomeraceae</taxon>
        <taxon>Funneliformis</taxon>
    </lineage>
</organism>
<comment type="caution">
    <text evidence="1">The sequence shown here is derived from an EMBL/GenBank/DDBJ whole genome shotgun (WGS) entry which is preliminary data.</text>
</comment>
<feature type="non-terminal residue" evidence="1">
    <location>
        <position position="91"/>
    </location>
</feature>
<proteinExistence type="predicted"/>
<evidence type="ECO:0000313" key="2">
    <source>
        <dbReference type="Proteomes" id="UP001153678"/>
    </source>
</evidence>
<dbReference type="EMBL" id="CAMKVN010003689">
    <property type="protein sequence ID" value="CAI2185361.1"/>
    <property type="molecule type" value="Genomic_DNA"/>
</dbReference>
<evidence type="ECO:0000313" key="1">
    <source>
        <dbReference type="EMBL" id="CAI2185361.1"/>
    </source>
</evidence>
<reference evidence="1" key="1">
    <citation type="submission" date="2022-08" db="EMBL/GenBank/DDBJ databases">
        <authorList>
            <person name="Kallberg Y."/>
            <person name="Tangrot J."/>
            <person name="Rosling A."/>
        </authorList>
    </citation>
    <scope>NUCLEOTIDE SEQUENCE</scope>
    <source>
        <strain evidence="1">Wild A</strain>
    </source>
</reference>
<dbReference type="Proteomes" id="UP001153678">
    <property type="component" value="Unassembled WGS sequence"/>
</dbReference>
<gene>
    <name evidence="1" type="ORF">FWILDA_LOCUS12038</name>
</gene>
<keyword evidence="2" id="KW-1185">Reference proteome</keyword>
<name>A0A9W4SXQ8_9GLOM</name>